<dbReference type="SUPFAM" id="SSF54909">
    <property type="entry name" value="Dimeric alpha+beta barrel"/>
    <property type="match status" value="1"/>
</dbReference>
<evidence type="ECO:0008006" key="3">
    <source>
        <dbReference type="Google" id="ProtNLM"/>
    </source>
</evidence>
<accession>A0A975I745</accession>
<evidence type="ECO:0000313" key="1">
    <source>
        <dbReference type="EMBL" id="QTN34466.1"/>
    </source>
</evidence>
<dbReference type="EMBL" id="CP060010">
    <property type="protein sequence ID" value="QTN34466.1"/>
    <property type="molecule type" value="Genomic_DNA"/>
</dbReference>
<dbReference type="KEGG" id="cact:HZ995_08020"/>
<dbReference type="Proteomes" id="UP000665026">
    <property type="component" value="Chromosome"/>
</dbReference>
<gene>
    <name evidence="1" type="ORF">HZ995_08020</name>
</gene>
<protein>
    <recommendedName>
        <fullName evidence="3">ABM domain-containing protein</fullName>
    </recommendedName>
</protein>
<sequence length="100" mass="11101">MPVLETVRYRTKPGVTVEAAVAAWHDSQSFATAQPGFLSRKIAVTEDGEFLDLVEWQSMAHAKKAAENFNPAKFPELMGLVEVLDESTMVMTHYEVQATT</sequence>
<dbReference type="Gene3D" id="3.30.70.100">
    <property type="match status" value="1"/>
</dbReference>
<organism evidence="1 2">
    <name type="scientific">Cognatishimia activa</name>
    <dbReference type="NCBI Taxonomy" id="1715691"/>
    <lineage>
        <taxon>Bacteria</taxon>
        <taxon>Pseudomonadati</taxon>
        <taxon>Pseudomonadota</taxon>
        <taxon>Alphaproteobacteria</taxon>
        <taxon>Rhodobacterales</taxon>
        <taxon>Paracoccaceae</taxon>
        <taxon>Cognatishimia</taxon>
    </lineage>
</organism>
<dbReference type="AlphaFoldDB" id="A0A975I745"/>
<dbReference type="InterPro" id="IPR011008">
    <property type="entry name" value="Dimeric_a/b-barrel"/>
</dbReference>
<proteinExistence type="predicted"/>
<dbReference type="RefSeq" id="WP_209355159.1">
    <property type="nucleotide sequence ID" value="NZ_CP060010.1"/>
</dbReference>
<evidence type="ECO:0000313" key="2">
    <source>
        <dbReference type="Proteomes" id="UP000665026"/>
    </source>
</evidence>
<name>A0A975I745_9RHOB</name>
<reference evidence="1" key="1">
    <citation type="submission" date="2020-07" db="EMBL/GenBank/DDBJ databases">
        <title>Genome sequences of bacteria associated with the marine, planktonic diatom Thalassiosira profunda strain ECT2AJA-044.</title>
        <authorList>
            <person name="Gargas C.B."/>
            <person name="Roberts W.R."/>
            <person name="Alverson A.J."/>
        </authorList>
    </citation>
    <scope>NUCLEOTIDE SEQUENCE</scope>
    <source>
        <strain evidence="1">ECT2AJA-044</strain>
    </source>
</reference>